<keyword evidence="2" id="KW-1185">Reference proteome</keyword>
<accession>A0A4P1QX40</accession>
<dbReference type="AlphaFoldDB" id="A0A4P1QX40"/>
<organism evidence="1 2">
    <name type="scientific">Lupinus angustifolius</name>
    <name type="common">Narrow-leaved blue lupine</name>
    <dbReference type="NCBI Taxonomy" id="3871"/>
    <lineage>
        <taxon>Eukaryota</taxon>
        <taxon>Viridiplantae</taxon>
        <taxon>Streptophyta</taxon>
        <taxon>Embryophyta</taxon>
        <taxon>Tracheophyta</taxon>
        <taxon>Spermatophyta</taxon>
        <taxon>Magnoliopsida</taxon>
        <taxon>eudicotyledons</taxon>
        <taxon>Gunneridae</taxon>
        <taxon>Pentapetalae</taxon>
        <taxon>rosids</taxon>
        <taxon>fabids</taxon>
        <taxon>Fabales</taxon>
        <taxon>Fabaceae</taxon>
        <taxon>Papilionoideae</taxon>
        <taxon>50 kb inversion clade</taxon>
        <taxon>genistoids sensu lato</taxon>
        <taxon>core genistoids</taxon>
        <taxon>Genisteae</taxon>
        <taxon>Lupinus</taxon>
    </lineage>
</organism>
<sequence>MLLLPVGLNKSSSTFESLTESSLELSFTKSKSCTGNLRLKLDLNFQICVHDVRLKLERETFALNATAKDHVWAIKKRLRSNGGTDSSAKIPTPLIDGKEKITGAITVVNENLSSPIKSNYDLELMAKNKEFSILSATQSLGPALNDVSGAEFLHGNKGKATLMHSTPMHLHVKTPHTNLSTRFSRVDGVDFLEFGEIDERENGKESMEDMVASDKANEVCDNDRMLDPMDNLDEMVGLNSKRSRVAPVWMADYVSK</sequence>
<proteinExistence type="predicted"/>
<name>A0A4P1QX40_LUPAN</name>
<gene>
    <name evidence="1" type="ORF">TanjilG_00457</name>
</gene>
<reference evidence="1 2" key="1">
    <citation type="journal article" date="2017" name="Plant Biotechnol. J.">
        <title>A comprehensive draft genome sequence for lupin (Lupinus angustifolius), an emerging health food: insights into plant-microbe interactions and legume evolution.</title>
        <authorList>
            <person name="Hane J.K."/>
            <person name="Ming Y."/>
            <person name="Kamphuis L.G."/>
            <person name="Nelson M.N."/>
            <person name="Garg G."/>
            <person name="Atkins C.A."/>
            <person name="Bayer P.E."/>
            <person name="Bravo A."/>
            <person name="Bringans S."/>
            <person name="Cannon S."/>
            <person name="Edwards D."/>
            <person name="Foley R."/>
            <person name="Gao L.L."/>
            <person name="Harrison M.J."/>
            <person name="Huang W."/>
            <person name="Hurgobin B."/>
            <person name="Li S."/>
            <person name="Liu C.W."/>
            <person name="McGrath A."/>
            <person name="Morahan G."/>
            <person name="Murray J."/>
            <person name="Weller J."/>
            <person name="Jian J."/>
            <person name="Singh K.B."/>
        </authorList>
    </citation>
    <scope>NUCLEOTIDE SEQUENCE [LARGE SCALE GENOMIC DNA]</scope>
    <source>
        <strain evidence="2">cv. Tanjil</strain>
        <tissue evidence="1">Whole plant</tissue>
    </source>
</reference>
<evidence type="ECO:0000313" key="1">
    <source>
        <dbReference type="EMBL" id="OIV96875.1"/>
    </source>
</evidence>
<evidence type="ECO:0000313" key="2">
    <source>
        <dbReference type="Proteomes" id="UP000188354"/>
    </source>
</evidence>
<dbReference type="Gramene" id="OIV96875">
    <property type="protein sequence ID" value="OIV96875"/>
    <property type="gene ID" value="TanjilG_00457"/>
</dbReference>
<dbReference type="EMBL" id="CM007375">
    <property type="protein sequence ID" value="OIV96875.1"/>
    <property type="molecule type" value="Genomic_DNA"/>
</dbReference>
<dbReference type="Proteomes" id="UP000188354">
    <property type="component" value="Chromosome LG15"/>
</dbReference>
<protein>
    <submittedName>
        <fullName evidence="1">Uncharacterized protein</fullName>
    </submittedName>
</protein>